<sequence length="169" mass="19585">MLTRVYLEHRDTSNTTQQRWTFLKTLFHIVVKVKTRLFLFFTNAFKSVAVQRKMTSSTCLVKTIANKFILYGKMEKIPKDQEERRMLRQICFLKRGEALHNTRLVLRTYILRMCLSLSAYSADSQNSAHTAATNGRIGRGGVYMYVQEGTAIQTRAIQIRLKGKEGEKK</sequence>
<dbReference type="AlphaFoldDB" id="A0A1A8YQB6"/>
<evidence type="ECO:0000313" key="1">
    <source>
        <dbReference type="EMBL" id="SBT33332.1"/>
    </source>
</evidence>
<gene>
    <name evidence="1" type="ORF">POVWA1_016580</name>
    <name evidence="2" type="ORF">POVWA2_016300</name>
</gene>
<protein>
    <submittedName>
        <fullName evidence="2">Uncharacterized protein</fullName>
    </submittedName>
</protein>
<dbReference type="EMBL" id="FLRD01000055">
    <property type="protein sequence ID" value="SBT33332.1"/>
    <property type="molecule type" value="Genomic_DNA"/>
</dbReference>
<dbReference type="Proteomes" id="UP000078555">
    <property type="component" value="Unassembled WGS sequence"/>
</dbReference>
<accession>A0A1A8YQB6</accession>
<keyword evidence="4" id="KW-1185">Reference proteome</keyword>
<name>A0A1A8YQB6_PLAOA</name>
<proteinExistence type="predicted"/>
<reference evidence="3 4" key="1">
    <citation type="submission" date="2016-05" db="EMBL/GenBank/DDBJ databases">
        <authorList>
            <person name="Naeem Raeece"/>
        </authorList>
    </citation>
    <scope>NUCLEOTIDE SEQUENCE [LARGE SCALE GENOMIC DNA]</scope>
</reference>
<evidence type="ECO:0000313" key="2">
    <source>
        <dbReference type="EMBL" id="SBT33755.1"/>
    </source>
</evidence>
<organism evidence="2 3">
    <name type="scientific">Plasmodium ovale wallikeri</name>
    <dbReference type="NCBI Taxonomy" id="864142"/>
    <lineage>
        <taxon>Eukaryota</taxon>
        <taxon>Sar</taxon>
        <taxon>Alveolata</taxon>
        <taxon>Apicomplexa</taxon>
        <taxon>Aconoidasida</taxon>
        <taxon>Haemosporida</taxon>
        <taxon>Plasmodiidae</taxon>
        <taxon>Plasmodium</taxon>
        <taxon>Plasmodium (Plasmodium)</taxon>
    </lineage>
</organism>
<reference evidence="2" key="2">
    <citation type="submission" date="2016-05" db="EMBL/GenBank/DDBJ databases">
        <authorList>
            <person name="Lavstsen T."/>
            <person name="Jespersen J.S."/>
        </authorList>
    </citation>
    <scope>NUCLEOTIDE SEQUENCE [LARGE SCALE GENOMIC DNA]</scope>
</reference>
<evidence type="ECO:0000313" key="3">
    <source>
        <dbReference type="Proteomes" id="UP000078550"/>
    </source>
</evidence>
<evidence type="ECO:0000313" key="4">
    <source>
        <dbReference type="Proteomes" id="UP000078555"/>
    </source>
</evidence>
<dbReference type="Proteomes" id="UP000078550">
    <property type="component" value="Unassembled WGS sequence"/>
</dbReference>
<dbReference type="EMBL" id="FLRE01000066">
    <property type="protein sequence ID" value="SBT33755.1"/>
    <property type="molecule type" value="Genomic_DNA"/>
</dbReference>